<organism evidence="6 7">
    <name type="scientific">Caenorhabditis briggsae</name>
    <dbReference type="NCBI Taxonomy" id="6238"/>
    <lineage>
        <taxon>Eukaryota</taxon>
        <taxon>Metazoa</taxon>
        <taxon>Ecdysozoa</taxon>
        <taxon>Nematoda</taxon>
        <taxon>Chromadorea</taxon>
        <taxon>Rhabditida</taxon>
        <taxon>Rhabditina</taxon>
        <taxon>Rhabditomorpha</taxon>
        <taxon>Rhabditoidea</taxon>
        <taxon>Rhabditidae</taxon>
        <taxon>Peloderinae</taxon>
        <taxon>Caenorhabditis</taxon>
    </lineage>
</organism>
<dbReference type="InterPro" id="IPR005828">
    <property type="entry name" value="MFS_sugar_transport-like"/>
</dbReference>
<keyword evidence="7" id="KW-1185">Reference proteome</keyword>
<dbReference type="GO" id="GO:0005770">
    <property type="term" value="C:late endosome"/>
    <property type="evidence" value="ECO:0007669"/>
    <property type="project" value="InterPro"/>
</dbReference>
<dbReference type="InterPro" id="IPR036259">
    <property type="entry name" value="MFS_trans_sf"/>
</dbReference>
<dbReference type="SUPFAM" id="SSF103473">
    <property type="entry name" value="MFS general substrate transporter"/>
    <property type="match status" value="1"/>
</dbReference>
<dbReference type="InterPro" id="IPR033759">
    <property type="entry name" value="Sid-5"/>
</dbReference>
<reference evidence="6 7" key="1">
    <citation type="submission" date="2022-04" db="EMBL/GenBank/DDBJ databases">
        <title>Chromosome-level reference genomes for two strains of Caenorhabditis briggsae: an improved platform for comparative genomics.</title>
        <authorList>
            <person name="Stevens L."/>
            <person name="Andersen E."/>
        </authorList>
    </citation>
    <scope>NUCLEOTIDE SEQUENCE [LARGE SCALE GENOMIC DNA]</scope>
    <source>
        <strain evidence="6">VX34</strain>
        <tissue evidence="6">Whole-organism</tissue>
    </source>
</reference>
<feature type="transmembrane region" description="Helical" evidence="5">
    <location>
        <begin position="304"/>
        <end position="328"/>
    </location>
</feature>
<feature type="transmembrane region" description="Helical" evidence="5">
    <location>
        <begin position="163"/>
        <end position="182"/>
    </location>
</feature>
<keyword evidence="3 5" id="KW-1133">Transmembrane helix</keyword>
<protein>
    <recommendedName>
        <fullName evidence="8">Major facilitator superfamily (MFS) profile domain-containing protein</fullName>
    </recommendedName>
</protein>
<gene>
    <name evidence="6" type="ORF">L5515_018143</name>
</gene>
<proteinExistence type="predicted"/>
<dbReference type="Pfam" id="PF00083">
    <property type="entry name" value="Sugar_tr"/>
    <property type="match status" value="1"/>
</dbReference>
<feature type="transmembrane region" description="Helical" evidence="5">
    <location>
        <begin position="334"/>
        <end position="357"/>
    </location>
</feature>
<keyword evidence="2 5" id="KW-0812">Transmembrane</keyword>
<dbReference type="EMBL" id="CP092625">
    <property type="protein sequence ID" value="UMM42228.1"/>
    <property type="molecule type" value="Genomic_DNA"/>
</dbReference>
<feature type="transmembrane region" description="Helical" evidence="5">
    <location>
        <begin position="271"/>
        <end position="292"/>
    </location>
</feature>
<evidence type="ECO:0000256" key="4">
    <source>
        <dbReference type="ARBA" id="ARBA00023136"/>
    </source>
</evidence>
<keyword evidence="4 5" id="KW-0472">Membrane</keyword>
<dbReference type="Proteomes" id="UP000829354">
    <property type="component" value="Chromosome X"/>
</dbReference>
<feature type="transmembrane region" description="Helical" evidence="5">
    <location>
        <begin position="241"/>
        <end position="259"/>
    </location>
</feature>
<feature type="transmembrane region" description="Helical" evidence="5">
    <location>
        <begin position="510"/>
        <end position="529"/>
    </location>
</feature>
<comment type="subcellular location">
    <subcellularLocation>
        <location evidence="1">Membrane</location>
        <topology evidence="1">Multi-pass membrane protein</topology>
    </subcellularLocation>
</comment>
<evidence type="ECO:0000256" key="1">
    <source>
        <dbReference type="ARBA" id="ARBA00004141"/>
    </source>
</evidence>
<accession>A0AAE9FFP4</accession>
<feature type="transmembrane region" description="Helical" evidence="5">
    <location>
        <begin position="74"/>
        <end position="94"/>
    </location>
</feature>
<evidence type="ECO:0008006" key="8">
    <source>
        <dbReference type="Google" id="ProtNLM"/>
    </source>
</evidence>
<dbReference type="GO" id="GO:0016020">
    <property type="term" value="C:membrane"/>
    <property type="evidence" value="ECO:0007669"/>
    <property type="project" value="UniProtKB-SubCell"/>
</dbReference>
<dbReference type="AlphaFoldDB" id="A0AAE9FFP4"/>
<dbReference type="GO" id="GO:0035194">
    <property type="term" value="P:regulatory ncRNA-mediated post-transcriptional gene silencing"/>
    <property type="evidence" value="ECO:0007669"/>
    <property type="project" value="InterPro"/>
</dbReference>
<dbReference type="GO" id="GO:0050658">
    <property type="term" value="P:RNA transport"/>
    <property type="evidence" value="ECO:0007669"/>
    <property type="project" value="InterPro"/>
</dbReference>
<name>A0AAE9FFP4_CAEBR</name>
<dbReference type="Gene3D" id="1.20.1250.20">
    <property type="entry name" value="MFS general substrate transporter like domains"/>
    <property type="match status" value="1"/>
</dbReference>
<evidence type="ECO:0000256" key="3">
    <source>
        <dbReference type="ARBA" id="ARBA00022989"/>
    </source>
</evidence>
<evidence type="ECO:0000313" key="6">
    <source>
        <dbReference type="EMBL" id="UMM42228.1"/>
    </source>
</evidence>
<feature type="transmembrane region" description="Helical" evidence="5">
    <location>
        <begin position="136"/>
        <end position="157"/>
    </location>
</feature>
<feature type="transmembrane region" description="Helical" evidence="5">
    <location>
        <begin position="100"/>
        <end position="124"/>
    </location>
</feature>
<dbReference type="GO" id="GO:0022857">
    <property type="term" value="F:transmembrane transporter activity"/>
    <property type="evidence" value="ECO:0007669"/>
    <property type="project" value="InterPro"/>
</dbReference>
<dbReference type="Pfam" id="PF17204">
    <property type="entry name" value="Sid-5"/>
    <property type="match status" value="1"/>
</dbReference>
<feature type="transmembrane region" description="Helical" evidence="5">
    <location>
        <begin position="397"/>
        <end position="417"/>
    </location>
</feature>
<evidence type="ECO:0000256" key="5">
    <source>
        <dbReference type="SAM" id="Phobius"/>
    </source>
</evidence>
<sequence>MVFMVQNVFQIYSTFGQQLNPDDPYIKEALSYSSNDLYRFSQNSSFYSTHAQWLSDKKDTSVLWWENVIAIQQVGIFVGSILFGLLVSSAVLLFEGLQSSTIIIAICRFIIGTQTGAIIVVSWSLTTELISPRTRFLARAFANWPTGKFILALICFFSRNWRISLHVCAGFTLFGAILYLLFVPESPTYLQCHAQRERAQTIVSDIFEKSNGQCIITLPTGIRSKPLTFCQIWRKEKYRNVIILFGAIWIMTNFTATMLDFSEVIIFKNNLIYSQMLLAGVPALCKILLGLIEIYLGIISRRNLHLISLFINGVSMCASGIFIVLGLHKSHPTLYVIVFLIGYSSIEFIWDACYLCVVEQVPTEVRGTISGACSFFSRLSGIIASKMTIVKRQWEPAPLFIAFGAAIIHFLIAFFFLNESKDANLGEIGFTLRRISQKMSQKINQIRNMTKKEKRPSEVTIPGVVIIESNQIKFFKFGFRNKKLEKSIIAKMPSKNCAKNLHSCQWERNILLAFFGLLVLFNIGQIVYISRKMMRIRSLESGTEKSDR</sequence>
<evidence type="ECO:0000313" key="7">
    <source>
        <dbReference type="Proteomes" id="UP000829354"/>
    </source>
</evidence>
<evidence type="ECO:0000256" key="2">
    <source>
        <dbReference type="ARBA" id="ARBA00022692"/>
    </source>
</evidence>
<dbReference type="PANTHER" id="PTHR24064">
    <property type="entry name" value="SOLUTE CARRIER FAMILY 22 MEMBER"/>
    <property type="match status" value="1"/>
</dbReference>